<dbReference type="InterPro" id="IPR023214">
    <property type="entry name" value="HAD_sf"/>
</dbReference>
<dbReference type="GO" id="GO:0046474">
    <property type="term" value="P:glycerophospholipid biosynthetic process"/>
    <property type="evidence" value="ECO:0007669"/>
    <property type="project" value="TreeGrafter"/>
</dbReference>
<dbReference type="OMA" id="RDWASDQ"/>
<dbReference type="InterPro" id="IPR050324">
    <property type="entry name" value="CDP-alcohol_PTase-I"/>
</dbReference>
<dbReference type="eggNOG" id="KOG1618">
    <property type="taxonomic scope" value="Eukaryota"/>
</dbReference>
<dbReference type="PANTHER" id="PTHR14269">
    <property type="entry name" value="CDP-DIACYLGLYCEROL--GLYCEROL-3-PHOSPHATE 3-PHOSPHATIDYLTRANSFERASE-RELATED"/>
    <property type="match status" value="1"/>
</dbReference>
<dbReference type="GO" id="GO:0016787">
    <property type="term" value="F:hydrolase activity"/>
    <property type="evidence" value="ECO:0007669"/>
    <property type="project" value="UniProtKB-KW"/>
</dbReference>
<dbReference type="InterPro" id="IPR036412">
    <property type="entry name" value="HAD-like_sf"/>
</dbReference>
<dbReference type="Pfam" id="PF13344">
    <property type="entry name" value="Hydrolase_6"/>
    <property type="match status" value="1"/>
</dbReference>
<dbReference type="Proteomes" id="UP000054350">
    <property type="component" value="Unassembled WGS sequence"/>
</dbReference>
<dbReference type="Pfam" id="PF13242">
    <property type="entry name" value="Hydrolase_like"/>
    <property type="match status" value="1"/>
</dbReference>
<keyword evidence="1" id="KW-0378">Hydrolase</keyword>
<name>A0A0L0S4Q5_ALLM3</name>
<sequence length="424" mass="46809">MLSTPPTTMTCRTLFARPLAPRPTAPFPATRCAIATTSFNRSRLLHTTTLVDAHAPTQIPPGSRTSKLPALVFDIDGVLIQGGKVLPEARRALAVVNGDNPRNQYIPHLYLTNGGGVTEEAKAAELAAKFGVPVRADQTVLSHTPMQDLAMQFRDKWVLAVGAEGMNGKRVLERYGFTKIVTPAEIHAWNPTIYPFGPTPQAGMVPTDIPDVTNIDFAAILVLHDSRDWGTDLQIMVDVLRSPRGCLGDVPGAQSFAEQAKHGRRVMGPDALDQIKTQHVPIYFSNPDFLWANAFPMPRFGQGALRTSLKAIWKELVSQDLVYQSYGKPEYLTYAYAFRRLHKEILRHPELPASLTNNDNEYFEVYAVGDNPHADILGANRHGWHSLLVRTGVYQAGTPAVTPTAVVDHVESAVQLVWDRHFRS</sequence>
<dbReference type="GO" id="GO:0005739">
    <property type="term" value="C:mitochondrion"/>
    <property type="evidence" value="ECO:0007669"/>
    <property type="project" value="TreeGrafter"/>
</dbReference>
<dbReference type="EMBL" id="GG745331">
    <property type="protein sequence ID" value="KNE57498.1"/>
    <property type="molecule type" value="Genomic_DNA"/>
</dbReference>
<dbReference type="PANTHER" id="PTHR14269:SF4">
    <property type="entry name" value="CAT EYE SYNDROME CRITICAL REGION PROTEIN 5"/>
    <property type="match status" value="1"/>
</dbReference>
<reference evidence="1 2" key="1">
    <citation type="submission" date="2009-11" db="EMBL/GenBank/DDBJ databases">
        <title>Annotation of Allomyces macrogynus ATCC 38327.</title>
        <authorList>
            <consortium name="The Broad Institute Genome Sequencing Platform"/>
            <person name="Russ C."/>
            <person name="Cuomo C."/>
            <person name="Burger G."/>
            <person name="Gray M.W."/>
            <person name="Holland P.W.H."/>
            <person name="King N."/>
            <person name="Lang F.B.F."/>
            <person name="Roger A.J."/>
            <person name="Ruiz-Trillo I."/>
            <person name="Young S.K."/>
            <person name="Zeng Q."/>
            <person name="Gargeya S."/>
            <person name="Fitzgerald M."/>
            <person name="Haas B."/>
            <person name="Abouelleil A."/>
            <person name="Alvarado L."/>
            <person name="Arachchi H.M."/>
            <person name="Berlin A."/>
            <person name="Chapman S.B."/>
            <person name="Gearin G."/>
            <person name="Goldberg J."/>
            <person name="Griggs A."/>
            <person name="Gujja S."/>
            <person name="Hansen M."/>
            <person name="Heiman D."/>
            <person name="Howarth C."/>
            <person name="Larimer J."/>
            <person name="Lui A."/>
            <person name="MacDonald P.J.P."/>
            <person name="McCowen C."/>
            <person name="Montmayeur A."/>
            <person name="Murphy C."/>
            <person name="Neiman D."/>
            <person name="Pearson M."/>
            <person name="Priest M."/>
            <person name="Roberts A."/>
            <person name="Saif S."/>
            <person name="Shea T."/>
            <person name="Sisk P."/>
            <person name="Stolte C."/>
            <person name="Sykes S."/>
            <person name="Wortman J."/>
            <person name="Nusbaum C."/>
            <person name="Birren B."/>
        </authorList>
    </citation>
    <scope>NUCLEOTIDE SEQUENCE [LARGE SCALE GENOMIC DNA]</scope>
    <source>
        <strain evidence="1 2">ATCC 38327</strain>
    </source>
</reference>
<dbReference type="OrthoDB" id="10251048at2759"/>
<accession>A0A0L0S4Q5</accession>
<dbReference type="Gene3D" id="3.40.50.1000">
    <property type="entry name" value="HAD superfamily/HAD-like"/>
    <property type="match status" value="2"/>
</dbReference>
<proteinExistence type="predicted"/>
<organism evidence="1 2">
    <name type="scientific">Allomyces macrogynus (strain ATCC 38327)</name>
    <name type="common">Allomyces javanicus var. macrogynus</name>
    <dbReference type="NCBI Taxonomy" id="578462"/>
    <lineage>
        <taxon>Eukaryota</taxon>
        <taxon>Fungi</taxon>
        <taxon>Fungi incertae sedis</taxon>
        <taxon>Blastocladiomycota</taxon>
        <taxon>Blastocladiomycetes</taxon>
        <taxon>Blastocladiales</taxon>
        <taxon>Blastocladiaceae</taxon>
        <taxon>Allomyces</taxon>
    </lineage>
</organism>
<dbReference type="SUPFAM" id="SSF56784">
    <property type="entry name" value="HAD-like"/>
    <property type="match status" value="1"/>
</dbReference>
<gene>
    <name evidence="1" type="ORF">AMAG_03204</name>
</gene>
<dbReference type="NCBIfam" id="TIGR01460">
    <property type="entry name" value="HAD-SF-IIA"/>
    <property type="match status" value="1"/>
</dbReference>
<evidence type="ECO:0000313" key="2">
    <source>
        <dbReference type="Proteomes" id="UP000054350"/>
    </source>
</evidence>
<dbReference type="AlphaFoldDB" id="A0A0L0S4Q5"/>
<protein>
    <submittedName>
        <fullName evidence="1">TIGR01456 family HAD hydrolase</fullName>
    </submittedName>
</protein>
<dbReference type="STRING" id="578462.A0A0L0S4Q5"/>
<evidence type="ECO:0000313" key="1">
    <source>
        <dbReference type="EMBL" id="KNE57498.1"/>
    </source>
</evidence>
<dbReference type="VEuPathDB" id="FungiDB:AMAG_03204"/>
<reference evidence="2" key="2">
    <citation type="submission" date="2009-11" db="EMBL/GenBank/DDBJ databases">
        <title>The Genome Sequence of Allomyces macrogynus strain ATCC 38327.</title>
        <authorList>
            <consortium name="The Broad Institute Genome Sequencing Platform"/>
            <person name="Russ C."/>
            <person name="Cuomo C."/>
            <person name="Shea T."/>
            <person name="Young S.K."/>
            <person name="Zeng Q."/>
            <person name="Koehrsen M."/>
            <person name="Haas B."/>
            <person name="Borodovsky M."/>
            <person name="Guigo R."/>
            <person name="Alvarado L."/>
            <person name="Berlin A."/>
            <person name="Borenstein D."/>
            <person name="Chen Z."/>
            <person name="Engels R."/>
            <person name="Freedman E."/>
            <person name="Gellesch M."/>
            <person name="Goldberg J."/>
            <person name="Griggs A."/>
            <person name="Gujja S."/>
            <person name="Heiman D."/>
            <person name="Hepburn T."/>
            <person name="Howarth C."/>
            <person name="Jen D."/>
            <person name="Larson L."/>
            <person name="Lewis B."/>
            <person name="Mehta T."/>
            <person name="Park D."/>
            <person name="Pearson M."/>
            <person name="Roberts A."/>
            <person name="Saif S."/>
            <person name="Shenoy N."/>
            <person name="Sisk P."/>
            <person name="Stolte C."/>
            <person name="Sykes S."/>
            <person name="Walk T."/>
            <person name="White J."/>
            <person name="Yandava C."/>
            <person name="Burger G."/>
            <person name="Gray M.W."/>
            <person name="Holland P.W.H."/>
            <person name="King N."/>
            <person name="Lang F.B.F."/>
            <person name="Roger A.J."/>
            <person name="Ruiz-Trillo I."/>
            <person name="Lander E."/>
            <person name="Nusbaum C."/>
        </authorList>
    </citation>
    <scope>NUCLEOTIDE SEQUENCE [LARGE SCALE GENOMIC DNA]</scope>
    <source>
        <strain evidence="2">ATCC 38327</strain>
    </source>
</reference>
<keyword evidence="2" id="KW-1185">Reference proteome</keyword>
<dbReference type="InterPro" id="IPR006357">
    <property type="entry name" value="HAD-SF_hydro_IIA"/>
</dbReference>